<name>A0A8D8ULE4_9HEMI</name>
<sequence length="168" mass="19450">MRMCDKRRRRYNNNNNLIRILFLHQEPIARPQRFFFPSQSSQLLLVQLFSRATQSCPLIQSLGLDSHRGHGQLKRIILGTSLDDFQRGERPNFAPIVAGFPLPKAGPWPVAQLSQSVRRSNVIVDMVRVGDATHYSHTVLTNRHFLFGRQLDDNRIVQIPNQKDRITR</sequence>
<dbReference type="AlphaFoldDB" id="A0A8D8ULE4"/>
<evidence type="ECO:0000313" key="1">
    <source>
        <dbReference type="EMBL" id="CAG6706001.1"/>
    </source>
</evidence>
<accession>A0A8D8ULE4</accession>
<dbReference type="EMBL" id="HBUF01342895">
    <property type="protein sequence ID" value="CAG6706007.1"/>
    <property type="molecule type" value="Transcribed_RNA"/>
</dbReference>
<protein>
    <submittedName>
        <fullName evidence="1">Uncharacterized protein</fullName>
    </submittedName>
</protein>
<proteinExistence type="predicted"/>
<dbReference type="EMBL" id="HBUF01342894">
    <property type="protein sequence ID" value="CAG6706004.1"/>
    <property type="molecule type" value="Transcribed_RNA"/>
</dbReference>
<organism evidence="1">
    <name type="scientific">Cacopsylla melanoneura</name>
    <dbReference type="NCBI Taxonomy" id="428564"/>
    <lineage>
        <taxon>Eukaryota</taxon>
        <taxon>Metazoa</taxon>
        <taxon>Ecdysozoa</taxon>
        <taxon>Arthropoda</taxon>
        <taxon>Hexapoda</taxon>
        <taxon>Insecta</taxon>
        <taxon>Pterygota</taxon>
        <taxon>Neoptera</taxon>
        <taxon>Paraneoptera</taxon>
        <taxon>Hemiptera</taxon>
        <taxon>Sternorrhyncha</taxon>
        <taxon>Psylloidea</taxon>
        <taxon>Psyllidae</taxon>
        <taxon>Psyllinae</taxon>
        <taxon>Cacopsylla</taxon>
    </lineage>
</organism>
<dbReference type="EMBL" id="HBUF01342893">
    <property type="protein sequence ID" value="CAG6706001.1"/>
    <property type="molecule type" value="Transcribed_RNA"/>
</dbReference>
<reference evidence="1" key="1">
    <citation type="submission" date="2021-05" db="EMBL/GenBank/DDBJ databases">
        <authorList>
            <person name="Alioto T."/>
            <person name="Alioto T."/>
            <person name="Gomez Garrido J."/>
        </authorList>
    </citation>
    <scope>NUCLEOTIDE SEQUENCE</scope>
</reference>